<dbReference type="Proteomes" id="UP000036987">
    <property type="component" value="Unassembled WGS sequence"/>
</dbReference>
<gene>
    <name evidence="1" type="ORF">ZOSMA_187G00100</name>
</gene>
<dbReference type="EMBL" id="LFYR01000687">
    <property type="protein sequence ID" value="KMZ71139.1"/>
    <property type="molecule type" value="Genomic_DNA"/>
</dbReference>
<proteinExistence type="predicted"/>
<comment type="caution">
    <text evidence="1">The sequence shown here is derived from an EMBL/GenBank/DDBJ whole genome shotgun (WGS) entry which is preliminary data.</text>
</comment>
<sequence>MLQKQNPFDFYLSLFSLKSFCPKFQTLSNIPFAKEQPTPTLLTFHQTTFSCLSPRLQPSSPTFSEVSQTEVTEQRMSQDESWISGLEAKTIDFVKDQERQQIIENEGISQSELMKFSTEKEIGKNKKNRLHGLDEMTNLNCRTSNRLLQKNKRKRVEKYSIPPGYLLVRKDWQQQIENKMEERYRERVKEMKEGLMKQIEEKVAKEMKRMMKPFEEHIITFMKDSQINKEIDKDIPSLVSRILSSKGSATNISIIPKI</sequence>
<dbReference type="AlphaFoldDB" id="A0A0K9PQC2"/>
<evidence type="ECO:0000313" key="2">
    <source>
        <dbReference type="Proteomes" id="UP000036987"/>
    </source>
</evidence>
<accession>A0A0K9PQC2</accession>
<organism evidence="1 2">
    <name type="scientific">Zostera marina</name>
    <name type="common">Eelgrass</name>
    <dbReference type="NCBI Taxonomy" id="29655"/>
    <lineage>
        <taxon>Eukaryota</taxon>
        <taxon>Viridiplantae</taxon>
        <taxon>Streptophyta</taxon>
        <taxon>Embryophyta</taxon>
        <taxon>Tracheophyta</taxon>
        <taxon>Spermatophyta</taxon>
        <taxon>Magnoliopsida</taxon>
        <taxon>Liliopsida</taxon>
        <taxon>Zosteraceae</taxon>
        <taxon>Zostera</taxon>
    </lineage>
</organism>
<keyword evidence="2" id="KW-1185">Reference proteome</keyword>
<evidence type="ECO:0000313" key="1">
    <source>
        <dbReference type="EMBL" id="KMZ71139.1"/>
    </source>
</evidence>
<reference evidence="2" key="1">
    <citation type="journal article" date="2016" name="Nature">
        <title>The genome of the seagrass Zostera marina reveals angiosperm adaptation to the sea.</title>
        <authorList>
            <person name="Olsen J.L."/>
            <person name="Rouze P."/>
            <person name="Verhelst B."/>
            <person name="Lin Y.-C."/>
            <person name="Bayer T."/>
            <person name="Collen J."/>
            <person name="Dattolo E."/>
            <person name="De Paoli E."/>
            <person name="Dittami S."/>
            <person name="Maumus F."/>
            <person name="Michel G."/>
            <person name="Kersting A."/>
            <person name="Lauritano C."/>
            <person name="Lohaus R."/>
            <person name="Toepel M."/>
            <person name="Tonon T."/>
            <person name="Vanneste K."/>
            <person name="Amirebrahimi M."/>
            <person name="Brakel J."/>
            <person name="Bostroem C."/>
            <person name="Chovatia M."/>
            <person name="Grimwood J."/>
            <person name="Jenkins J.W."/>
            <person name="Jueterbock A."/>
            <person name="Mraz A."/>
            <person name="Stam W.T."/>
            <person name="Tice H."/>
            <person name="Bornberg-Bauer E."/>
            <person name="Green P.J."/>
            <person name="Pearson G.A."/>
            <person name="Procaccini G."/>
            <person name="Duarte C.M."/>
            <person name="Schmutz J."/>
            <person name="Reusch T.B.H."/>
            <person name="Van de Peer Y."/>
        </authorList>
    </citation>
    <scope>NUCLEOTIDE SEQUENCE [LARGE SCALE GENOMIC DNA]</scope>
    <source>
        <strain evidence="2">cv. Finnish</strain>
    </source>
</reference>
<protein>
    <submittedName>
        <fullName evidence="1">Uncharacterized protein</fullName>
    </submittedName>
</protein>
<name>A0A0K9PQC2_ZOSMR</name>